<dbReference type="EMBL" id="PEIB01000014">
    <property type="protein sequence ID" value="RXJ72985.1"/>
    <property type="molecule type" value="Genomic_DNA"/>
</dbReference>
<dbReference type="InterPro" id="IPR021308">
    <property type="entry name" value="GfcB"/>
</dbReference>
<comment type="caution">
    <text evidence="1">The sequence shown here is derived from an EMBL/GenBank/DDBJ whole genome shotgun (WGS) entry which is preliminary data.</text>
</comment>
<proteinExistence type="predicted"/>
<accession>A0A4Q0YQX0</accession>
<gene>
    <name evidence="1" type="ORF">CS022_13010</name>
</gene>
<reference evidence="1 2" key="1">
    <citation type="submission" date="2017-10" db="EMBL/GenBank/DDBJ databases">
        <title>Nyctiphanis sp. nov., isolated from the stomach of the euphausiid Nyctiphanes simplex (Hansen, 1911) in the Gulf of California.</title>
        <authorList>
            <person name="Gomez-Gil B."/>
            <person name="Aguilar-Mendez M."/>
            <person name="Lopez-Cortes A."/>
            <person name="Gomez-Gutierrez J."/>
            <person name="Roque A."/>
            <person name="Lang E."/>
            <person name="Gonzalez-Castillo A."/>
        </authorList>
    </citation>
    <scope>NUCLEOTIDE SEQUENCE [LARGE SCALE GENOMIC DNA]</scope>
    <source>
        <strain evidence="1 2">CAIM 600</strain>
    </source>
</reference>
<evidence type="ECO:0000313" key="1">
    <source>
        <dbReference type="EMBL" id="RXJ72985.1"/>
    </source>
</evidence>
<dbReference type="InterPro" id="IPR023373">
    <property type="entry name" value="YmcC_sf"/>
</dbReference>
<organism evidence="1 2">
    <name type="scientific">Veronia nyctiphanis</name>
    <dbReference type="NCBI Taxonomy" id="1278244"/>
    <lineage>
        <taxon>Bacteria</taxon>
        <taxon>Pseudomonadati</taxon>
        <taxon>Pseudomonadota</taxon>
        <taxon>Gammaproteobacteria</taxon>
        <taxon>Vibrionales</taxon>
        <taxon>Vibrionaceae</taxon>
        <taxon>Veronia</taxon>
    </lineage>
</organism>
<name>A0A4Q0YQX0_9GAMM</name>
<dbReference type="Gene3D" id="2.40.360.10">
    <property type="entry name" value="YmcC-like"/>
    <property type="match status" value="1"/>
</dbReference>
<dbReference type="Proteomes" id="UP000290287">
    <property type="component" value="Unassembled WGS sequence"/>
</dbReference>
<sequence>MRQAILEQQVLRVPINRKSLRSRAMSRLFYLCYVIFDIYHHELRALDMNTLPLIFRYWRSYPLLFLFFIFLSGCSQNAELFKNTFKDAVLSQEDITVETKDIEALPYASMYAQLETGNRSFVVLGFADPNVQSQPLQDLYSLSWLSADKKTLVTESGRLIRTDGLIEGNLLASFASEPDPIALGLLKDSTPLTWQRHIDWQPGNHFGVKLVSTFTRQGVTSIDVNGREVSAVHFTEYVNAPSYDVSYQNDFWLNPSTGNVLKSKQRVAPLLPSLSLVVLKPFSPSS</sequence>
<dbReference type="AlphaFoldDB" id="A0A4Q0YQX0"/>
<protein>
    <submittedName>
        <fullName evidence="1">Lipoprotein YmcC</fullName>
    </submittedName>
</protein>
<dbReference type="Pfam" id="PF11102">
    <property type="entry name" value="YjbF"/>
    <property type="match status" value="1"/>
</dbReference>
<evidence type="ECO:0000313" key="2">
    <source>
        <dbReference type="Proteomes" id="UP000290287"/>
    </source>
</evidence>
<dbReference type="SUPFAM" id="SSF159270">
    <property type="entry name" value="YmcC-like"/>
    <property type="match status" value="1"/>
</dbReference>
<keyword evidence="2" id="KW-1185">Reference proteome</keyword>
<keyword evidence="1" id="KW-0449">Lipoprotein</keyword>